<evidence type="ECO:0000313" key="1">
    <source>
        <dbReference type="EMBL" id="KAK5770119.1"/>
    </source>
</evidence>
<sequence length="96" mass="10682">MEYCQGDAWKTSLTEIVGEKNRKSIDLNYELTLIGLPLKDPLSINRCPKISSASLSETSHMLLNQQDSSGDEIEFNYSRAEGSSLVVMACTRLILI</sequence>
<keyword evidence="2" id="KW-1185">Reference proteome</keyword>
<comment type="caution">
    <text evidence="1">The sequence shown here is derived from an EMBL/GenBank/DDBJ whole genome shotgun (WGS) entry which is preliminary data.</text>
</comment>
<proteinExistence type="predicted"/>
<organism evidence="1 2">
    <name type="scientific">Gossypium arboreum</name>
    <name type="common">Tree cotton</name>
    <name type="synonym">Gossypium nanking</name>
    <dbReference type="NCBI Taxonomy" id="29729"/>
    <lineage>
        <taxon>Eukaryota</taxon>
        <taxon>Viridiplantae</taxon>
        <taxon>Streptophyta</taxon>
        <taxon>Embryophyta</taxon>
        <taxon>Tracheophyta</taxon>
        <taxon>Spermatophyta</taxon>
        <taxon>Magnoliopsida</taxon>
        <taxon>eudicotyledons</taxon>
        <taxon>Gunneridae</taxon>
        <taxon>Pentapetalae</taxon>
        <taxon>rosids</taxon>
        <taxon>malvids</taxon>
        <taxon>Malvales</taxon>
        <taxon>Malvaceae</taxon>
        <taxon>Malvoideae</taxon>
        <taxon>Gossypium</taxon>
    </lineage>
</organism>
<evidence type="ECO:0000313" key="2">
    <source>
        <dbReference type="Proteomes" id="UP001358586"/>
    </source>
</evidence>
<accession>A0ABR0MCL4</accession>
<protein>
    <submittedName>
        <fullName evidence="1">Uncharacterized protein</fullName>
    </submittedName>
</protein>
<dbReference type="EMBL" id="JARKNE010000013">
    <property type="protein sequence ID" value="KAK5770119.1"/>
    <property type="molecule type" value="Genomic_DNA"/>
</dbReference>
<gene>
    <name evidence="1" type="ORF">PVK06_046269</name>
</gene>
<reference evidence="1 2" key="1">
    <citation type="submission" date="2023-03" db="EMBL/GenBank/DDBJ databases">
        <title>WGS of Gossypium arboreum.</title>
        <authorList>
            <person name="Yu D."/>
        </authorList>
    </citation>
    <scope>NUCLEOTIDE SEQUENCE [LARGE SCALE GENOMIC DNA]</scope>
    <source>
        <tissue evidence="1">Leaf</tissue>
    </source>
</reference>
<dbReference type="Proteomes" id="UP001358586">
    <property type="component" value="Chromosome 13"/>
</dbReference>
<name>A0ABR0MCL4_GOSAR</name>